<dbReference type="SUPFAM" id="SSF100879">
    <property type="entry name" value="Lesion bypass DNA polymerase (Y-family), little finger domain"/>
    <property type="match status" value="1"/>
</dbReference>
<proteinExistence type="inferred from homology"/>
<dbReference type="GO" id="GO:0042276">
    <property type="term" value="P:error-prone translesion synthesis"/>
    <property type="evidence" value="ECO:0007669"/>
    <property type="project" value="TreeGrafter"/>
</dbReference>
<organism evidence="15 16">
    <name type="scientific">Weissella diestrammenae</name>
    <dbReference type="NCBI Taxonomy" id="1162633"/>
    <lineage>
        <taxon>Bacteria</taxon>
        <taxon>Bacillati</taxon>
        <taxon>Bacillota</taxon>
        <taxon>Bacilli</taxon>
        <taxon>Lactobacillales</taxon>
        <taxon>Lactobacillaceae</taxon>
        <taxon>Weissella</taxon>
    </lineage>
</organism>
<evidence type="ECO:0000256" key="3">
    <source>
        <dbReference type="ARBA" id="ARBA00022679"/>
    </source>
</evidence>
<dbReference type="GO" id="GO:0003887">
    <property type="term" value="F:DNA-directed DNA polymerase activity"/>
    <property type="evidence" value="ECO:0007669"/>
    <property type="project" value="UniProtKB-UniRule"/>
</dbReference>
<comment type="subunit">
    <text evidence="13">Monomer.</text>
</comment>
<keyword evidence="6 13" id="KW-0479">Metal-binding</keyword>
<dbReference type="GO" id="GO:0009432">
    <property type="term" value="P:SOS response"/>
    <property type="evidence" value="ECO:0007669"/>
    <property type="project" value="TreeGrafter"/>
</dbReference>
<dbReference type="GO" id="GO:0003684">
    <property type="term" value="F:damaged DNA binding"/>
    <property type="evidence" value="ECO:0007669"/>
    <property type="project" value="InterPro"/>
</dbReference>
<dbReference type="HAMAP" id="MF_01113">
    <property type="entry name" value="DNApol_IV"/>
    <property type="match status" value="1"/>
</dbReference>
<dbReference type="GO" id="GO:0006261">
    <property type="term" value="P:DNA-templated DNA replication"/>
    <property type="evidence" value="ECO:0007669"/>
    <property type="project" value="UniProtKB-UniRule"/>
</dbReference>
<reference evidence="15 16" key="1">
    <citation type="submission" date="2020-08" db="EMBL/GenBank/DDBJ databases">
        <title>Genome sequence of Weissella diestrammenae KACC 16890T.</title>
        <authorList>
            <person name="Hyun D.-W."/>
            <person name="Bae J.-W."/>
        </authorList>
    </citation>
    <scope>NUCLEOTIDE SEQUENCE [LARGE SCALE GENOMIC DNA]</scope>
    <source>
        <strain evidence="15 16">KACC 16890</strain>
    </source>
</reference>
<comment type="subcellular location">
    <subcellularLocation>
        <location evidence="13">Cytoplasm</location>
    </subcellularLocation>
</comment>
<evidence type="ECO:0000259" key="14">
    <source>
        <dbReference type="PROSITE" id="PS50173"/>
    </source>
</evidence>
<keyword evidence="2 13" id="KW-0515">Mutator protein</keyword>
<keyword evidence="7 13" id="KW-0227">DNA damage</keyword>
<keyword evidence="3 13" id="KW-0808">Transferase</keyword>
<protein>
    <recommendedName>
        <fullName evidence="13">DNA polymerase IV</fullName>
        <shortName evidence="13">Pol IV</shortName>
        <ecNumber evidence="13">2.7.7.7</ecNumber>
    </recommendedName>
</protein>
<dbReference type="FunFam" id="3.30.1490.100:FF:000004">
    <property type="entry name" value="DNA polymerase IV"/>
    <property type="match status" value="1"/>
</dbReference>
<comment type="catalytic activity">
    <reaction evidence="12 13">
        <text>DNA(n) + a 2'-deoxyribonucleoside 5'-triphosphate = DNA(n+1) + diphosphate</text>
        <dbReference type="Rhea" id="RHEA:22508"/>
        <dbReference type="Rhea" id="RHEA-COMP:17339"/>
        <dbReference type="Rhea" id="RHEA-COMP:17340"/>
        <dbReference type="ChEBI" id="CHEBI:33019"/>
        <dbReference type="ChEBI" id="CHEBI:61560"/>
        <dbReference type="ChEBI" id="CHEBI:173112"/>
        <dbReference type="EC" id="2.7.7.7"/>
    </reaction>
</comment>
<evidence type="ECO:0000313" key="15">
    <source>
        <dbReference type="EMBL" id="QNN75164.1"/>
    </source>
</evidence>
<dbReference type="InterPro" id="IPR036775">
    <property type="entry name" value="DNA_pol_Y-fam_lit_finger_sf"/>
</dbReference>
<keyword evidence="4 13" id="KW-0548">Nucleotidyltransferase</keyword>
<dbReference type="GO" id="GO:0000287">
    <property type="term" value="F:magnesium ion binding"/>
    <property type="evidence" value="ECO:0007669"/>
    <property type="project" value="UniProtKB-UniRule"/>
</dbReference>
<keyword evidence="16" id="KW-1185">Reference proteome</keyword>
<evidence type="ECO:0000313" key="16">
    <source>
        <dbReference type="Proteomes" id="UP000515800"/>
    </source>
</evidence>
<dbReference type="InterPro" id="IPR024728">
    <property type="entry name" value="PolY_HhH_motif"/>
</dbReference>
<evidence type="ECO:0000256" key="9">
    <source>
        <dbReference type="ARBA" id="ARBA00022932"/>
    </source>
</evidence>
<dbReference type="GO" id="GO:0005829">
    <property type="term" value="C:cytosol"/>
    <property type="evidence" value="ECO:0007669"/>
    <property type="project" value="TreeGrafter"/>
</dbReference>
<dbReference type="EMBL" id="CP060724">
    <property type="protein sequence ID" value="QNN75164.1"/>
    <property type="molecule type" value="Genomic_DNA"/>
</dbReference>
<dbReference type="Gene3D" id="3.30.1490.100">
    <property type="entry name" value="DNA polymerase, Y-family, little finger domain"/>
    <property type="match status" value="1"/>
</dbReference>
<accession>A0A7G9T4Y9</accession>
<dbReference type="Gene3D" id="3.30.70.270">
    <property type="match status" value="1"/>
</dbReference>
<dbReference type="PANTHER" id="PTHR11076:SF33">
    <property type="entry name" value="DNA POLYMERASE KAPPA"/>
    <property type="match status" value="1"/>
</dbReference>
<evidence type="ECO:0000256" key="6">
    <source>
        <dbReference type="ARBA" id="ARBA00022723"/>
    </source>
</evidence>
<feature type="binding site" evidence="13">
    <location>
        <position position="21"/>
    </location>
    <ligand>
        <name>Mg(2+)</name>
        <dbReference type="ChEBI" id="CHEBI:18420"/>
    </ligand>
</feature>
<evidence type="ECO:0000256" key="5">
    <source>
        <dbReference type="ARBA" id="ARBA00022705"/>
    </source>
</evidence>
<dbReference type="Gene3D" id="1.10.150.20">
    <property type="entry name" value="5' to 3' exonuclease, C-terminal subdomain"/>
    <property type="match status" value="1"/>
</dbReference>
<keyword evidence="5 13" id="KW-0235">DNA replication</keyword>
<comment type="cofactor">
    <cofactor evidence="13">
        <name>Mg(2+)</name>
        <dbReference type="ChEBI" id="CHEBI:18420"/>
    </cofactor>
    <text evidence="13">Binds 2 magnesium ions per subunit.</text>
</comment>
<evidence type="ECO:0000256" key="4">
    <source>
        <dbReference type="ARBA" id="ARBA00022695"/>
    </source>
</evidence>
<evidence type="ECO:0000256" key="11">
    <source>
        <dbReference type="ARBA" id="ARBA00023204"/>
    </source>
</evidence>
<comment type="function">
    <text evidence="13">Poorly processive, error-prone DNA polymerase involved in untargeted mutagenesis. Copies undamaged DNA at stalled replication forks, which arise in vivo from mismatched or misaligned primer ends. These misaligned primers can be extended by PolIV. Exhibits no 3'-5' exonuclease (proofreading) activity. May be involved in translesional synthesis, in conjunction with the beta clamp from PolIII.</text>
</comment>
<feature type="binding site" evidence="13">
    <location>
        <position position="119"/>
    </location>
    <ligand>
        <name>Mg(2+)</name>
        <dbReference type="ChEBI" id="CHEBI:18420"/>
    </ligand>
</feature>
<evidence type="ECO:0000256" key="1">
    <source>
        <dbReference type="ARBA" id="ARBA00010945"/>
    </source>
</evidence>
<dbReference type="Pfam" id="PF00817">
    <property type="entry name" value="IMS"/>
    <property type="match status" value="1"/>
</dbReference>
<evidence type="ECO:0000256" key="7">
    <source>
        <dbReference type="ARBA" id="ARBA00022763"/>
    </source>
</evidence>
<dbReference type="NCBIfam" id="NF002677">
    <property type="entry name" value="PRK02406.1"/>
    <property type="match status" value="1"/>
</dbReference>
<evidence type="ECO:0000256" key="13">
    <source>
        <dbReference type="HAMAP-Rule" id="MF_01113"/>
    </source>
</evidence>
<comment type="similarity">
    <text evidence="1 13">Belongs to the DNA polymerase type-Y family.</text>
</comment>
<feature type="site" description="Substrate discrimination" evidence="13">
    <location>
        <position position="26"/>
    </location>
</feature>
<keyword evidence="13" id="KW-0963">Cytoplasm</keyword>
<feature type="active site" evidence="13">
    <location>
        <position position="120"/>
    </location>
</feature>
<dbReference type="InterPro" id="IPR043128">
    <property type="entry name" value="Rev_trsase/Diguanyl_cyclase"/>
</dbReference>
<dbReference type="InterPro" id="IPR043502">
    <property type="entry name" value="DNA/RNA_pol_sf"/>
</dbReference>
<dbReference type="PROSITE" id="PS50173">
    <property type="entry name" value="UMUC"/>
    <property type="match status" value="1"/>
</dbReference>
<evidence type="ECO:0000256" key="2">
    <source>
        <dbReference type="ARBA" id="ARBA00022457"/>
    </source>
</evidence>
<keyword evidence="10 13" id="KW-0238">DNA-binding</keyword>
<gene>
    <name evidence="13 15" type="primary">dinB</name>
    <name evidence="15" type="ORF">H9L19_07305</name>
</gene>
<dbReference type="SUPFAM" id="SSF56672">
    <property type="entry name" value="DNA/RNA polymerases"/>
    <property type="match status" value="1"/>
</dbReference>
<dbReference type="InterPro" id="IPR001126">
    <property type="entry name" value="UmuC"/>
</dbReference>
<dbReference type="InterPro" id="IPR050116">
    <property type="entry name" value="DNA_polymerase-Y"/>
</dbReference>
<evidence type="ECO:0000256" key="10">
    <source>
        <dbReference type="ARBA" id="ARBA00023125"/>
    </source>
</evidence>
<evidence type="ECO:0000256" key="12">
    <source>
        <dbReference type="ARBA" id="ARBA00049244"/>
    </source>
</evidence>
<dbReference type="Proteomes" id="UP000515800">
    <property type="component" value="Chromosome"/>
</dbReference>
<dbReference type="EC" id="2.7.7.7" evidence="13"/>
<evidence type="ECO:0000256" key="8">
    <source>
        <dbReference type="ARBA" id="ARBA00022842"/>
    </source>
</evidence>
<dbReference type="Pfam" id="PF11798">
    <property type="entry name" value="IMS_HHH"/>
    <property type="match status" value="1"/>
</dbReference>
<feature type="domain" description="UmuC" evidence="14">
    <location>
        <begin position="17"/>
        <end position="201"/>
    </location>
</feature>
<keyword evidence="8 13" id="KW-0460">Magnesium</keyword>
<name>A0A7G9T4Y9_9LACO</name>
<dbReference type="CDD" id="cd03586">
    <property type="entry name" value="PolY_Pol_IV_kappa"/>
    <property type="match status" value="1"/>
</dbReference>
<sequence length="373" mass="42480">MADLLKISLQLNTNRQIIHVDMDAFYAQIEMRDHPDYEGQAIILASDPRRNGGRGVVATANYQARELGVHSAMSAAEALKLAPNARFIRPNFEIYRAVSKQVHAIFHRYTDMVEPIAFDEAYLDVTHSKLFFPSSIALAHHLQQSIYNELHLTCSVGISFNKFLAKLGSEHNKPAGLTMILPDDIRQFLDPLPVKDIRGIGAKTAPKMYELGIQTGYDLFQMDQSALMDHFGKMGYEFYRRIRGVDDSEVAWQRERKSIGNERTYAPFLNSEESVFDRLQELSSMLVHSLEKQQMHGKTIVLKVRDESFTTETRRETLPEFIQNDATTYFELAESLWEALGGYEQPIRLLGLTMTSLAPMTFDNLTLDLYGTD</sequence>
<dbReference type="KEGG" id="wdi:H9L19_07305"/>
<dbReference type="RefSeq" id="WP_187528999.1">
    <property type="nucleotide sequence ID" value="NZ_CP060724.1"/>
</dbReference>
<keyword evidence="11 13" id="KW-0234">DNA repair</keyword>
<keyword evidence="9 13" id="KW-0239">DNA-directed DNA polymerase</keyword>
<dbReference type="AlphaFoldDB" id="A0A7G9T4Y9"/>
<dbReference type="GO" id="GO:0006281">
    <property type="term" value="P:DNA repair"/>
    <property type="evidence" value="ECO:0007669"/>
    <property type="project" value="UniProtKB-UniRule"/>
</dbReference>
<dbReference type="Pfam" id="PF11799">
    <property type="entry name" value="IMS_C"/>
    <property type="match status" value="1"/>
</dbReference>
<dbReference type="Gene3D" id="3.40.1170.60">
    <property type="match status" value="1"/>
</dbReference>
<dbReference type="InterPro" id="IPR022880">
    <property type="entry name" value="DNApol_IV"/>
</dbReference>
<dbReference type="InterPro" id="IPR017961">
    <property type="entry name" value="DNA_pol_Y-fam_little_finger"/>
</dbReference>
<dbReference type="PANTHER" id="PTHR11076">
    <property type="entry name" value="DNA REPAIR POLYMERASE UMUC / TRANSFERASE FAMILY MEMBER"/>
    <property type="match status" value="1"/>
</dbReference>